<name>S7PZQ8_GLOTA</name>
<dbReference type="EMBL" id="KB469306">
    <property type="protein sequence ID" value="EPQ52943.1"/>
    <property type="molecule type" value="Genomic_DNA"/>
</dbReference>
<keyword evidence="2" id="KW-1185">Reference proteome</keyword>
<evidence type="ECO:0000313" key="1">
    <source>
        <dbReference type="EMBL" id="EPQ52943.1"/>
    </source>
</evidence>
<accession>S7PZQ8</accession>
<proteinExistence type="predicted"/>
<dbReference type="OrthoDB" id="2804524at2759"/>
<dbReference type="Proteomes" id="UP000030669">
    <property type="component" value="Unassembled WGS sequence"/>
</dbReference>
<protein>
    <submittedName>
        <fullName evidence="1">Uncharacterized protein</fullName>
    </submittedName>
</protein>
<dbReference type="KEGG" id="gtr:GLOTRDRAFT_95008"/>
<dbReference type="eggNOG" id="ENOG502RD3P">
    <property type="taxonomic scope" value="Eukaryota"/>
</dbReference>
<dbReference type="HOGENOM" id="CLU_648997_0_0_1"/>
<gene>
    <name evidence="1" type="ORF">GLOTRDRAFT_95008</name>
</gene>
<dbReference type="RefSeq" id="XP_007868271.1">
    <property type="nucleotide sequence ID" value="XM_007870080.1"/>
</dbReference>
<evidence type="ECO:0000313" key="2">
    <source>
        <dbReference type="Proteomes" id="UP000030669"/>
    </source>
</evidence>
<reference evidence="1 2" key="1">
    <citation type="journal article" date="2012" name="Science">
        <title>The Paleozoic origin of enzymatic lignin decomposition reconstructed from 31 fungal genomes.</title>
        <authorList>
            <person name="Floudas D."/>
            <person name="Binder M."/>
            <person name="Riley R."/>
            <person name="Barry K."/>
            <person name="Blanchette R.A."/>
            <person name="Henrissat B."/>
            <person name="Martinez A.T."/>
            <person name="Otillar R."/>
            <person name="Spatafora J.W."/>
            <person name="Yadav J.S."/>
            <person name="Aerts A."/>
            <person name="Benoit I."/>
            <person name="Boyd A."/>
            <person name="Carlson A."/>
            <person name="Copeland A."/>
            <person name="Coutinho P.M."/>
            <person name="de Vries R.P."/>
            <person name="Ferreira P."/>
            <person name="Findley K."/>
            <person name="Foster B."/>
            <person name="Gaskell J."/>
            <person name="Glotzer D."/>
            <person name="Gorecki P."/>
            <person name="Heitman J."/>
            <person name="Hesse C."/>
            <person name="Hori C."/>
            <person name="Igarashi K."/>
            <person name="Jurgens J.A."/>
            <person name="Kallen N."/>
            <person name="Kersten P."/>
            <person name="Kohler A."/>
            <person name="Kuees U."/>
            <person name="Kumar T.K.A."/>
            <person name="Kuo A."/>
            <person name="LaButti K."/>
            <person name="Larrondo L.F."/>
            <person name="Lindquist E."/>
            <person name="Ling A."/>
            <person name="Lombard V."/>
            <person name="Lucas S."/>
            <person name="Lundell T."/>
            <person name="Martin R."/>
            <person name="McLaughlin D.J."/>
            <person name="Morgenstern I."/>
            <person name="Morin E."/>
            <person name="Murat C."/>
            <person name="Nagy L.G."/>
            <person name="Nolan M."/>
            <person name="Ohm R.A."/>
            <person name="Patyshakuliyeva A."/>
            <person name="Rokas A."/>
            <person name="Ruiz-Duenas F.J."/>
            <person name="Sabat G."/>
            <person name="Salamov A."/>
            <person name="Samejima M."/>
            <person name="Schmutz J."/>
            <person name="Slot J.C."/>
            <person name="St John F."/>
            <person name="Stenlid J."/>
            <person name="Sun H."/>
            <person name="Sun S."/>
            <person name="Syed K."/>
            <person name="Tsang A."/>
            <person name="Wiebenga A."/>
            <person name="Young D."/>
            <person name="Pisabarro A."/>
            <person name="Eastwood D.C."/>
            <person name="Martin F."/>
            <person name="Cullen D."/>
            <person name="Grigoriev I.V."/>
            <person name="Hibbett D.S."/>
        </authorList>
    </citation>
    <scope>NUCLEOTIDE SEQUENCE [LARGE SCALE GENOMIC DNA]</scope>
    <source>
        <strain evidence="1 2">ATCC 11539</strain>
    </source>
</reference>
<organism evidence="1 2">
    <name type="scientific">Gloeophyllum trabeum (strain ATCC 11539 / FP-39264 / Madison 617)</name>
    <name type="common">Brown rot fungus</name>
    <dbReference type="NCBI Taxonomy" id="670483"/>
    <lineage>
        <taxon>Eukaryota</taxon>
        <taxon>Fungi</taxon>
        <taxon>Dikarya</taxon>
        <taxon>Basidiomycota</taxon>
        <taxon>Agaricomycotina</taxon>
        <taxon>Agaricomycetes</taxon>
        <taxon>Gloeophyllales</taxon>
        <taxon>Gloeophyllaceae</taxon>
        <taxon>Gloeophyllum</taxon>
    </lineage>
</organism>
<dbReference type="GeneID" id="19309665"/>
<sequence length="418" mass="46212">MAQPAPNRDFLFTPDRFHGNSTNPLPVGLSVVPNIPNSGFPFPTPAGTHLTTTMTLKPVRTAAITTGNSKTKTATAIRNLPRSSEQCAQVLRSHNLWEKLKSYCPGGGGVTPPEAPVPYPSHPLHNILLPADLLTNRNFHQPLNLVDRANTAFHNAQAMAVQNLTTTTWVPGQTYQLTAGDQQYKAIVDLWGHFLLTVNRPPAVITSEPAMQDEVLVQILEVLNLLVRHLPPPPPDMNIPFDGGAASFYPQWGRACAGVHRNRSIDPKTDYKKAGFPDFLFYRIASPEQTPAVVEVKTMWVYPDALVDDICSVEVADSITGKFKFVGETRAHALIRQIWGELVFFSATSGFWVNGSCVFIFVRTGRNQITLSDRKPLTSPDVIHALAGMTFAAMDTGLRPWLVDWLCPYNDRRADWVL</sequence>
<dbReference type="AlphaFoldDB" id="S7PZQ8"/>